<reference evidence="2 3" key="1">
    <citation type="submission" date="2017-11" db="EMBL/GenBank/DDBJ databases">
        <authorList>
            <person name="Kracher B."/>
        </authorList>
    </citation>
    <scope>NUCLEOTIDE SEQUENCE [LARGE SCALE GENOMIC DNA]</scope>
    <source>
        <strain evidence="2 3">RACE1</strain>
    </source>
</reference>
<keyword evidence="1" id="KW-0472">Membrane</keyword>
<organism evidence="2 3">
    <name type="scientific">Blumeria hordei</name>
    <name type="common">Barley powdery mildew</name>
    <name type="synonym">Blumeria graminis f. sp. hordei</name>
    <dbReference type="NCBI Taxonomy" id="2867405"/>
    <lineage>
        <taxon>Eukaryota</taxon>
        <taxon>Fungi</taxon>
        <taxon>Dikarya</taxon>
        <taxon>Ascomycota</taxon>
        <taxon>Pezizomycotina</taxon>
        <taxon>Leotiomycetes</taxon>
        <taxon>Erysiphales</taxon>
        <taxon>Erysiphaceae</taxon>
        <taxon>Blumeria</taxon>
    </lineage>
</organism>
<accession>A0A383UUL6</accession>
<dbReference type="AlphaFoldDB" id="A0A383UUL6"/>
<dbReference type="EMBL" id="UNSH01000051">
    <property type="protein sequence ID" value="SZF03479.1"/>
    <property type="molecule type" value="Genomic_DNA"/>
</dbReference>
<gene>
    <name evidence="2" type="ORF">BLGHR1_14271</name>
</gene>
<proteinExistence type="predicted"/>
<evidence type="ECO:0000313" key="3">
    <source>
        <dbReference type="Proteomes" id="UP000275772"/>
    </source>
</evidence>
<name>A0A383UUL6_BLUHO</name>
<evidence type="ECO:0000256" key="1">
    <source>
        <dbReference type="SAM" id="Phobius"/>
    </source>
</evidence>
<dbReference type="Proteomes" id="UP000275772">
    <property type="component" value="Unassembled WGS sequence"/>
</dbReference>
<feature type="transmembrane region" description="Helical" evidence="1">
    <location>
        <begin position="382"/>
        <end position="399"/>
    </location>
</feature>
<dbReference type="VEuPathDB" id="FungiDB:BLGHR1_14271"/>
<protein>
    <submittedName>
        <fullName evidence="2">Uncharacterized protein</fullName>
    </submittedName>
</protein>
<evidence type="ECO:0000313" key="2">
    <source>
        <dbReference type="EMBL" id="SZF03479.1"/>
    </source>
</evidence>
<keyword evidence="1" id="KW-0812">Transmembrane</keyword>
<keyword evidence="1" id="KW-1133">Transmembrane helix</keyword>
<sequence length="418" mass="47593">MNQLTRIKDAVIGYISPAIKRRRIIEPGSISEFSDEHSYSSAELGPIDELEKNYIFDLPYQRCLFLSQADKSRKRSRELFEEQLNSKSIASEDSESLDPQLIDEWQNLDLFQIQPFKEDGGQGCREIISNVVSHLAGEEVAGIKSMEMDYMIDVEAKVHEYLDQQVEFSRHQDDPIEKVSGEWRPEELFLYERFNLRSYEAMLPSSWKVDLPKLPNAVFAETDNNKTYINTNFTSSSYGIRALQSLLSLGVRIRDNLLVGAPTEKLILREIKSYVRWSQKDGGYAKMYHLPVLAIISAKKPHSIDSTSTASDGQMKLLAESHRKDLTTSDVADNLYRRSPPLIYGIAIAQTSVTLVTLDSANPDATLKLIQEFDFREKKNDVWIGLAIAVVIVMARNYVMSIKDELKFSEEPEADCDI</sequence>